<gene>
    <name evidence="2" type="ORF">GCM10007898_29080</name>
</gene>
<keyword evidence="3" id="KW-1185">Reference proteome</keyword>
<sequence length="64" mass="7486">MSIRNATIARRSRKIGLSEQERLALDSRRRRHHDNSGQQAKPHRGLSLPRPEKTGSWQANWAEW</sequence>
<comment type="caution">
    <text evidence="2">The sequence shown here is derived from an EMBL/GenBank/DDBJ whole genome shotgun (WGS) entry which is preliminary data.</text>
</comment>
<feature type="region of interest" description="Disordered" evidence="1">
    <location>
        <begin position="19"/>
        <end position="64"/>
    </location>
</feature>
<dbReference type="EMBL" id="BSOA01000034">
    <property type="protein sequence ID" value="GLQ89335.1"/>
    <property type="molecule type" value="Genomic_DNA"/>
</dbReference>
<evidence type="ECO:0000256" key="1">
    <source>
        <dbReference type="SAM" id="MobiDB-lite"/>
    </source>
</evidence>
<protein>
    <submittedName>
        <fullName evidence="2">Uncharacterized protein</fullName>
    </submittedName>
</protein>
<evidence type="ECO:0000313" key="3">
    <source>
        <dbReference type="Proteomes" id="UP001156627"/>
    </source>
</evidence>
<dbReference type="RefSeq" id="WP_284332774.1">
    <property type="nucleotide sequence ID" value="NZ_BSOA01000034.1"/>
</dbReference>
<proteinExistence type="predicted"/>
<evidence type="ECO:0000313" key="2">
    <source>
        <dbReference type="EMBL" id="GLQ89335.1"/>
    </source>
</evidence>
<name>A0ABQ5XCA9_9GAMM</name>
<reference evidence="3" key="1">
    <citation type="journal article" date="2019" name="Int. J. Syst. Evol. Microbiol.">
        <title>The Global Catalogue of Microorganisms (GCM) 10K type strain sequencing project: providing services to taxonomists for standard genome sequencing and annotation.</title>
        <authorList>
            <consortium name="The Broad Institute Genomics Platform"/>
            <consortium name="The Broad Institute Genome Sequencing Center for Infectious Disease"/>
            <person name="Wu L."/>
            <person name="Ma J."/>
        </authorList>
    </citation>
    <scope>NUCLEOTIDE SEQUENCE [LARGE SCALE GENOMIC DNA]</scope>
    <source>
        <strain evidence="3">NBRC 111981</strain>
    </source>
</reference>
<dbReference type="Proteomes" id="UP001156627">
    <property type="component" value="Unassembled WGS sequence"/>
</dbReference>
<feature type="compositionally biased region" description="Polar residues" evidence="1">
    <location>
        <begin position="55"/>
        <end position="64"/>
    </location>
</feature>
<accession>A0ABQ5XCA9</accession>
<organism evidence="2 3">
    <name type="scientific">Dyella flagellata</name>
    <dbReference type="NCBI Taxonomy" id="1867833"/>
    <lineage>
        <taxon>Bacteria</taxon>
        <taxon>Pseudomonadati</taxon>
        <taxon>Pseudomonadota</taxon>
        <taxon>Gammaproteobacteria</taxon>
        <taxon>Lysobacterales</taxon>
        <taxon>Rhodanobacteraceae</taxon>
        <taxon>Dyella</taxon>
    </lineage>
</organism>